<comment type="catalytic activity">
    <reaction evidence="6">
        <text>2 superoxide + 2 H(+) = H2O2 + O2</text>
        <dbReference type="Rhea" id="RHEA:20696"/>
        <dbReference type="ChEBI" id="CHEBI:15378"/>
        <dbReference type="ChEBI" id="CHEBI:15379"/>
        <dbReference type="ChEBI" id="CHEBI:16240"/>
        <dbReference type="ChEBI" id="CHEBI:18421"/>
        <dbReference type="EC" id="1.15.1.1"/>
    </reaction>
</comment>
<sequence>MNNNQYPFINTPLPYDYQALEPYIDATTMYLHHEKHLQAYIDKLNKLLTKEPKLQACTLEELTQMPGDIGKNSGGVYNHRFYFEGLQPPKKVPHNPLYEEIESQFQSFEAFQKIFKQTALSVFGSGYAWLVWERGMLRIITTANQGVPCLNKMFPILCIDVWEHAYYLKHYNLRGDYIDNWFKVINWDTAQMGWQQGEPFTASVIE</sequence>
<comment type="function">
    <text evidence="6">Destroys radicals which are normally produced within the cells and which are toxic to biological systems.</text>
</comment>
<reference evidence="9" key="1">
    <citation type="submission" date="2019-11" db="EMBL/GenBank/DDBJ databases">
        <authorList>
            <person name="Feng L."/>
        </authorList>
    </citation>
    <scope>NUCLEOTIDE SEQUENCE</scope>
    <source>
        <strain evidence="9">BhanseniiLFYP23</strain>
    </source>
</reference>
<evidence type="ECO:0000256" key="6">
    <source>
        <dbReference type="RuleBase" id="RU000414"/>
    </source>
</evidence>
<dbReference type="Pfam" id="PF02777">
    <property type="entry name" value="Sod_Fe_C"/>
    <property type="match status" value="1"/>
</dbReference>
<dbReference type="InterPro" id="IPR036314">
    <property type="entry name" value="SOD_C_sf"/>
</dbReference>
<dbReference type="PANTHER" id="PTHR43595">
    <property type="entry name" value="37S RIBOSOMAL PROTEIN S26, MITOCHONDRIAL"/>
    <property type="match status" value="1"/>
</dbReference>
<dbReference type="GO" id="GO:0046872">
    <property type="term" value="F:metal ion binding"/>
    <property type="evidence" value="ECO:0007669"/>
    <property type="project" value="UniProtKB-KW"/>
</dbReference>
<evidence type="ECO:0000256" key="3">
    <source>
        <dbReference type="ARBA" id="ARBA00022723"/>
    </source>
</evidence>
<feature type="binding site" evidence="5">
    <location>
        <position position="79"/>
    </location>
    <ligand>
        <name>Mn(2+)</name>
        <dbReference type="ChEBI" id="CHEBI:29035"/>
    </ligand>
</feature>
<accession>A0A6N2VF79</accession>
<evidence type="ECO:0000313" key="9">
    <source>
        <dbReference type="EMBL" id="VYT28297.1"/>
    </source>
</evidence>
<dbReference type="Gene3D" id="3.55.40.20">
    <property type="entry name" value="Iron/manganese superoxide dismutase, C-terminal domain"/>
    <property type="match status" value="1"/>
</dbReference>
<dbReference type="InterPro" id="IPR001189">
    <property type="entry name" value="Mn/Fe_SOD"/>
</dbReference>
<keyword evidence="4 6" id="KW-0560">Oxidoreductase</keyword>
<feature type="domain" description="Manganese/iron superoxide dismutase C-terminal" evidence="8">
    <location>
        <begin position="94"/>
        <end position="191"/>
    </location>
</feature>
<evidence type="ECO:0000259" key="8">
    <source>
        <dbReference type="Pfam" id="PF02777"/>
    </source>
</evidence>
<dbReference type="SUPFAM" id="SSF46609">
    <property type="entry name" value="Fe,Mn superoxide dismutase (SOD), N-terminal domain"/>
    <property type="match status" value="1"/>
</dbReference>
<dbReference type="EC" id="1.15.1.1" evidence="2 6"/>
<comment type="similarity">
    <text evidence="1 6">Belongs to the iron/manganese superoxide dismutase family.</text>
</comment>
<protein>
    <recommendedName>
        <fullName evidence="2 6">Superoxide dismutase</fullName>
        <ecNumber evidence="2 6">1.15.1.1</ecNumber>
    </recommendedName>
</protein>
<evidence type="ECO:0000259" key="7">
    <source>
        <dbReference type="Pfam" id="PF00081"/>
    </source>
</evidence>
<dbReference type="InterPro" id="IPR036324">
    <property type="entry name" value="Mn/Fe_SOD_N_sf"/>
</dbReference>
<dbReference type="PRINTS" id="PR01703">
    <property type="entry name" value="MNSODISMTASE"/>
</dbReference>
<dbReference type="AlphaFoldDB" id="A0A6N2VF79"/>
<evidence type="ECO:0000256" key="5">
    <source>
        <dbReference type="PIRSR" id="PIRSR000349-1"/>
    </source>
</evidence>
<dbReference type="RefSeq" id="WP_156342711.1">
    <property type="nucleotide sequence ID" value="NZ_CACRSY010000016.1"/>
</dbReference>
<dbReference type="InterPro" id="IPR019833">
    <property type="entry name" value="Mn/Fe_SOD_BS"/>
</dbReference>
<dbReference type="GO" id="GO:0005737">
    <property type="term" value="C:cytoplasm"/>
    <property type="evidence" value="ECO:0007669"/>
    <property type="project" value="TreeGrafter"/>
</dbReference>
<feature type="domain" description="Manganese/iron superoxide dismutase N-terminal" evidence="7">
    <location>
        <begin position="12"/>
        <end position="86"/>
    </location>
</feature>
<feature type="binding site" evidence="5">
    <location>
        <position position="32"/>
    </location>
    <ligand>
        <name>Mn(2+)</name>
        <dbReference type="ChEBI" id="CHEBI:29035"/>
    </ligand>
</feature>
<dbReference type="Pfam" id="PF00081">
    <property type="entry name" value="Sod_Fe_N"/>
    <property type="match status" value="1"/>
</dbReference>
<dbReference type="PROSITE" id="PS00088">
    <property type="entry name" value="SOD_MN"/>
    <property type="match status" value="1"/>
</dbReference>
<dbReference type="InterPro" id="IPR019831">
    <property type="entry name" value="Mn/Fe_SOD_N"/>
</dbReference>
<name>A0A6N2VF79_BLAHA</name>
<keyword evidence="3 5" id="KW-0479">Metal-binding</keyword>
<dbReference type="GO" id="GO:0004784">
    <property type="term" value="F:superoxide dismutase activity"/>
    <property type="evidence" value="ECO:0007669"/>
    <property type="project" value="UniProtKB-EC"/>
</dbReference>
<dbReference type="EMBL" id="CACRSY010000016">
    <property type="protein sequence ID" value="VYT28297.1"/>
    <property type="molecule type" value="Genomic_DNA"/>
</dbReference>
<feature type="binding site" evidence="5">
    <location>
        <position position="164"/>
    </location>
    <ligand>
        <name>Mn(2+)</name>
        <dbReference type="ChEBI" id="CHEBI:29035"/>
    </ligand>
</feature>
<organism evidence="9">
    <name type="scientific">Blautia hansenii</name>
    <name type="common">Ruminococcus hansenii</name>
    <dbReference type="NCBI Taxonomy" id="1322"/>
    <lineage>
        <taxon>Bacteria</taxon>
        <taxon>Bacillati</taxon>
        <taxon>Bacillota</taxon>
        <taxon>Clostridia</taxon>
        <taxon>Lachnospirales</taxon>
        <taxon>Lachnospiraceae</taxon>
        <taxon>Blautia</taxon>
    </lineage>
</organism>
<dbReference type="InterPro" id="IPR019832">
    <property type="entry name" value="Mn/Fe_SOD_C"/>
</dbReference>
<evidence type="ECO:0000256" key="4">
    <source>
        <dbReference type="ARBA" id="ARBA00023002"/>
    </source>
</evidence>
<gene>
    <name evidence="9" type="primary">sodA</name>
    <name evidence="9" type="ORF">BHLFYP23_01016</name>
</gene>
<dbReference type="Gene3D" id="1.10.287.990">
    <property type="entry name" value="Fe,Mn superoxide dismutase (SOD) domain"/>
    <property type="match status" value="1"/>
</dbReference>
<dbReference type="PANTHER" id="PTHR43595:SF2">
    <property type="entry name" value="SMALL RIBOSOMAL SUBUNIT PROTEIN MS42"/>
    <property type="match status" value="1"/>
</dbReference>
<evidence type="ECO:0000256" key="2">
    <source>
        <dbReference type="ARBA" id="ARBA00012682"/>
    </source>
</evidence>
<feature type="binding site" evidence="5">
    <location>
        <position position="160"/>
    </location>
    <ligand>
        <name>Mn(2+)</name>
        <dbReference type="ChEBI" id="CHEBI:29035"/>
    </ligand>
</feature>
<proteinExistence type="inferred from homology"/>
<evidence type="ECO:0000256" key="1">
    <source>
        <dbReference type="ARBA" id="ARBA00008714"/>
    </source>
</evidence>
<dbReference type="SUPFAM" id="SSF54719">
    <property type="entry name" value="Fe,Mn superoxide dismutase (SOD), C-terminal domain"/>
    <property type="match status" value="1"/>
</dbReference>
<dbReference type="PIRSF" id="PIRSF000349">
    <property type="entry name" value="SODismutase"/>
    <property type="match status" value="1"/>
</dbReference>